<dbReference type="GO" id="GO:0005778">
    <property type="term" value="C:peroxisomal membrane"/>
    <property type="evidence" value="ECO:0007669"/>
    <property type="project" value="UniProtKB-SubCell"/>
</dbReference>
<keyword evidence="1" id="KW-0472">Membrane</keyword>
<organism evidence="4 5">
    <name type="scientific">Leptidea sinapis</name>
    <dbReference type="NCBI Taxonomy" id="189913"/>
    <lineage>
        <taxon>Eukaryota</taxon>
        <taxon>Metazoa</taxon>
        <taxon>Ecdysozoa</taxon>
        <taxon>Arthropoda</taxon>
        <taxon>Hexapoda</taxon>
        <taxon>Insecta</taxon>
        <taxon>Pterygota</taxon>
        <taxon>Neoptera</taxon>
        <taxon>Endopterygota</taxon>
        <taxon>Lepidoptera</taxon>
        <taxon>Glossata</taxon>
        <taxon>Ditrysia</taxon>
        <taxon>Papilionoidea</taxon>
        <taxon>Pieridae</taxon>
        <taxon>Dismorphiinae</taxon>
        <taxon>Leptidea</taxon>
    </lineage>
</organism>
<gene>
    <name evidence="4" type="ORF">LSINAPIS_LOCUS8393</name>
</gene>
<accession>A0A5E4QJ34</accession>
<dbReference type="AlphaFoldDB" id="A0A5E4QJ34"/>
<evidence type="ECO:0000256" key="3">
    <source>
        <dbReference type="ARBA" id="ARBA00046271"/>
    </source>
</evidence>
<evidence type="ECO:0000256" key="2">
    <source>
        <dbReference type="ARBA" id="ARBA00023140"/>
    </source>
</evidence>
<dbReference type="EMBL" id="FZQP02002990">
    <property type="protein sequence ID" value="VVC97017.1"/>
    <property type="molecule type" value="Genomic_DNA"/>
</dbReference>
<dbReference type="GO" id="GO:0016559">
    <property type="term" value="P:peroxisome fission"/>
    <property type="evidence" value="ECO:0007669"/>
    <property type="project" value="InterPro"/>
</dbReference>
<dbReference type="Proteomes" id="UP000324832">
    <property type="component" value="Unassembled WGS sequence"/>
</dbReference>
<sequence>MDIVININNQTNGRDKLARLAQYTSRLVWHQLEQRNADKYSIDRLKSLESNLSSFRKDLDDVWTFAIQR</sequence>
<protein>
    <submittedName>
        <fullName evidence="4">Uncharacterized protein</fullName>
    </submittedName>
</protein>
<keyword evidence="5" id="KW-1185">Reference proteome</keyword>
<reference evidence="4 5" key="1">
    <citation type="submission" date="2017-07" db="EMBL/GenBank/DDBJ databases">
        <authorList>
            <person name="Talla V."/>
            <person name="Backstrom N."/>
        </authorList>
    </citation>
    <scope>NUCLEOTIDE SEQUENCE [LARGE SCALE GENOMIC DNA]</scope>
</reference>
<dbReference type="Pfam" id="PF05648">
    <property type="entry name" value="PEX11"/>
    <property type="match status" value="1"/>
</dbReference>
<keyword evidence="2" id="KW-0576">Peroxisome</keyword>
<evidence type="ECO:0000256" key="1">
    <source>
        <dbReference type="ARBA" id="ARBA00023136"/>
    </source>
</evidence>
<name>A0A5E4QJ34_9NEOP</name>
<comment type="subcellular location">
    <subcellularLocation>
        <location evidence="3">Peroxisome membrane</location>
    </subcellularLocation>
</comment>
<evidence type="ECO:0000313" key="4">
    <source>
        <dbReference type="EMBL" id="VVC97017.1"/>
    </source>
</evidence>
<evidence type="ECO:0000313" key="5">
    <source>
        <dbReference type="Proteomes" id="UP000324832"/>
    </source>
</evidence>
<dbReference type="InterPro" id="IPR008733">
    <property type="entry name" value="PEX11"/>
</dbReference>
<proteinExistence type="predicted"/>